<proteinExistence type="predicted"/>
<sequence>MKHSSLKVIKKRTFLTCTSRHEHKRSLLSTLWSAAPVIQQGTVCQSPLPHTEEMPSHHQFPCKFQLQRSTVHLPIQVYVINDLKCVEN</sequence>
<accession>A0A0E9XUG5</accession>
<dbReference type="AlphaFoldDB" id="A0A0E9XUG5"/>
<reference evidence="1" key="2">
    <citation type="journal article" date="2015" name="Fish Shellfish Immunol.">
        <title>Early steps in the European eel (Anguilla anguilla)-Vibrio vulnificus interaction in the gills: Role of the RtxA13 toxin.</title>
        <authorList>
            <person name="Callol A."/>
            <person name="Pajuelo D."/>
            <person name="Ebbesson L."/>
            <person name="Teles M."/>
            <person name="MacKenzie S."/>
            <person name="Amaro C."/>
        </authorList>
    </citation>
    <scope>NUCLEOTIDE SEQUENCE</scope>
</reference>
<organism evidence="1">
    <name type="scientific">Anguilla anguilla</name>
    <name type="common">European freshwater eel</name>
    <name type="synonym">Muraena anguilla</name>
    <dbReference type="NCBI Taxonomy" id="7936"/>
    <lineage>
        <taxon>Eukaryota</taxon>
        <taxon>Metazoa</taxon>
        <taxon>Chordata</taxon>
        <taxon>Craniata</taxon>
        <taxon>Vertebrata</taxon>
        <taxon>Euteleostomi</taxon>
        <taxon>Actinopterygii</taxon>
        <taxon>Neopterygii</taxon>
        <taxon>Teleostei</taxon>
        <taxon>Anguilliformes</taxon>
        <taxon>Anguillidae</taxon>
        <taxon>Anguilla</taxon>
    </lineage>
</organism>
<reference evidence="1" key="1">
    <citation type="submission" date="2014-11" db="EMBL/GenBank/DDBJ databases">
        <authorList>
            <person name="Amaro Gonzalez C."/>
        </authorList>
    </citation>
    <scope>NUCLEOTIDE SEQUENCE</scope>
</reference>
<protein>
    <submittedName>
        <fullName evidence="1">Uncharacterized protein</fullName>
    </submittedName>
</protein>
<dbReference type="EMBL" id="GBXM01003254">
    <property type="protein sequence ID" value="JAI05324.1"/>
    <property type="molecule type" value="Transcribed_RNA"/>
</dbReference>
<name>A0A0E9XUG5_ANGAN</name>
<evidence type="ECO:0000313" key="1">
    <source>
        <dbReference type="EMBL" id="JAI05324.1"/>
    </source>
</evidence>